<dbReference type="Pfam" id="PF01083">
    <property type="entry name" value="Cutinase"/>
    <property type="match status" value="1"/>
</dbReference>
<dbReference type="PANTHER" id="PTHR33630:SF9">
    <property type="entry name" value="CUTINASE 4"/>
    <property type="match status" value="1"/>
</dbReference>
<evidence type="ECO:0000256" key="2">
    <source>
        <dbReference type="ARBA" id="ARBA00022487"/>
    </source>
</evidence>
<proteinExistence type="inferred from homology"/>
<evidence type="ECO:0000313" key="7">
    <source>
        <dbReference type="EMBL" id="GIG40790.1"/>
    </source>
</evidence>
<feature type="region of interest" description="Disordered" evidence="5">
    <location>
        <begin position="211"/>
        <end position="236"/>
    </location>
</feature>
<dbReference type="InterPro" id="IPR000675">
    <property type="entry name" value="Cutinase/axe"/>
</dbReference>
<dbReference type="SUPFAM" id="SSF53474">
    <property type="entry name" value="alpha/beta-Hydrolases"/>
    <property type="match status" value="1"/>
</dbReference>
<evidence type="ECO:0000256" key="4">
    <source>
        <dbReference type="ARBA" id="ARBA00023157"/>
    </source>
</evidence>
<gene>
    <name evidence="7" type="ORF">Cph01nite_25520</name>
</gene>
<name>A0ABQ4DN67_9CELL</name>
<dbReference type="Gene3D" id="3.40.50.1820">
    <property type="entry name" value="alpha/beta hydrolase"/>
    <property type="match status" value="1"/>
</dbReference>
<keyword evidence="2" id="KW-0719">Serine esterase</keyword>
<protein>
    <submittedName>
        <fullName evidence="7">Cutinase Cut4</fullName>
    </submittedName>
</protein>
<organism evidence="7 8">
    <name type="scientific">Cellulomonas phragmiteti</name>
    <dbReference type="NCBI Taxonomy" id="478780"/>
    <lineage>
        <taxon>Bacteria</taxon>
        <taxon>Bacillati</taxon>
        <taxon>Actinomycetota</taxon>
        <taxon>Actinomycetes</taxon>
        <taxon>Micrococcales</taxon>
        <taxon>Cellulomonadaceae</taxon>
        <taxon>Cellulomonas</taxon>
    </lineage>
</organism>
<keyword evidence="6" id="KW-0732">Signal</keyword>
<accession>A0ABQ4DN67</accession>
<evidence type="ECO:0000256" key="1">
    <source>
        <dbReference type="ARBA" id="ARBA00007534"/>
    </source>
</evidence>
<dbReference type="SMART" id="SM01110">
    <property type="entry name" value="Cutinase"/>
    <property type="match status" value="1"/>
</dbReference>
<feature type="compositionally biased region" description="Pro residues" evidence="5">
    <location>
        <begin position="211"/>
        <end position="234"/>
    </location>
</feature>
<dbReference type="Proteomes" id="UP000614741">
    <property type="component" value="Unassembled WGS sequence"/>
</dbReference>
<dbReference type="InterPro" id="IPR029058">
    <property type="entry name" value="AB_hydrolase_fold"/>
</dbReference>
<keyword evidence="3" id="KW-0378">Hydrolase</keyword>
<comment type="similarity">
    <text evidence="1">Belongs to the cutinase family.</text>
</comment>
<dbReference type="PANTHER" id="PTHR33630">
    <property type="entry name" value="CUTINASE RV1984C-RELATED-RELATED"/>
    <property type="match status" value="1"/>
</dbReference>
<evidence type="ECO:0000313" key="8">
    <source>
        <dbReference type="Proteomes" id="UP000614741"/>
    </source>
</evidence>
<evidence type="ECO:0000256" key="3">
    <source>
        <dbReference type="ARBA" id="ARBA00022801"/>
    </source>
</evidence>
<reference evidence="7 8" key="1">
    <citation type="submission" date="2021-01" db="EMBL/GenBank/DDBJ databases">
        <title>Whole genome shotgun sequence of Cellulomonas phragmiteti NBRC 110785.</title>
        <authorList>
            <person name="Komaki H."/>
            <person name="Tamura T."/>
        </authorList>
    </citation>
    <scope>NUCLEOTIDE SEQUENCE [LARGE SCALE GENOMIC DNA]</scope>
    <source>
        <strain evidence="7 8">NBRC 110785</strain>
    </source>
</reference>
<evidence type="ECO:0000256" key="5">
    <source>
        <dbReference type="SAM" id="MobiDB-lite"/>
    </source>
</evidence>
<evidence type="ECO:0000256" key="6">
    <source>
        <dbReference type="SAM" id="SignalP"/>
    </source>
</evidence>
<keyword evidence="8" id="KW-1185">Reference proteome</keyword>
<feature type="signal peptide" evidence="6">
    <location>
        <begin position="1"/>
        <end position="22"/>
    </location>
</feature>
<comment type="caution">
    <text evidence="7">The sequence shown here is derived from an EMBL/GenBank/DDBJ whole genome shotgun (WGS) entry which is preliminary data.</text>
</comment>
<dbReference type="EMBL" id="BONP01000015">
    <property type="protein sequence ID" value="GIG40790.1"/>
    <property type="molecule type" value="Genomic_DNA"/>
</dbReference>
<feature type="chain" id="PRO_5045750312" evidence="6">
    <location>
        <begin position="23"/>
        <end position="294"/>
    </location>
</feature>
<keyword evidence="4" id="KW-1015">Disulfide bond</keyword>
<sequence length="294" mass="29144">MALTVAALAALTTLTTASGAAAATACPDVELVFARGTGETPGLGIVGRPLERALAAELPGRRVVATAVDYAASSSQASAGPGSGDMVAKVRARAAACPGTQFVLGGYSQGATVTDLALGIRTGVTSGTALPADLAARVAAVVVYGNPLGLTRRTIAQAAPDFATRAVEFCNAGDPVCEPSGGRFSAHLTYATNGTVTEGARFAASLVGAPAPAPGPAPTDPAAPAPGPTTPAPAPVGECVSASTLQHVRDGRAVPVWLRTYAQGSRDALGSLSSRNVVALQLTDTDTWTLVPSC</sequence>